<keyword evidence="2" id="KW-1185">Reference proteome</keyword>
<dbReference type="NCBIfam" id="TIGR04282">
    <property type="entry name" value="glyco_like_cofC"/>
    <property type="match status" value="1"/>
</dbReference>
<protein>
    <submittedName>
        <fullName evidence="1">TIGR04282 family arsenosugar biosynthesis glycosyltransferase</fullName>
    </submittedName>
</protein>
<dbReference type="InterPro" id="IPR029044">
    <property type="entry name" value="Nucleotide-diphossugar_trans"/>
</dbReference>
<accession>A0ABR8KPR6</accession>
<dbReference type="RefSeq" id="WP_190788178.1">
    <property type="nucleotide sequence ID" value="NZ_JACXLC010000001.1"/>
</dbReference>
<dbReference type="PANTHER" id="PTHR36529:SF1">
    <property type="entry name" value="GLYCOSYLTRANSFERASE"/>
    <property type="match status" value="1"/>
</dbReference>
<evidence type="ECO:0000313" key="2">
    <source>
        <dbReference type="Proteomes" id="UP000635384"/>
    </source>
</evidence>
<name>A0ABR8KPR6_9SPHN</name>
<reference evidence="1 2" key="1">
    <citation type="submission" date="2020-09" db="EMBL/GenBank/DDBJ databases">
        <authorList>
            <person name="Yoon J.-W."/>
        </authorList>
    </citation>
    <scope>NUCLEOTIDE SEQUENCE [LARGE SCALE GENOMIC DNA]</scope>
    <source>
        <strain evidence="1 2">KMU-140</strain>
    </source>
</reference>
<dbReference type="EMBL" id="JACXLC010000001">
    <property type="protein sequence ID" value="MBD2842738.1"/>
    <property type="molecule type" value="Genomic_DNA"/>
</dbReference>
<evidence type="ECO:0000313" key="1">
    <source>
        <dbReference type="EMBL" id="MBD2842738.1"/>
    </source>
</evidence>
<proteinExistence type="predicted"/>
<organism evidence="1 2">
    <name type="scientific">Erythrobacter rubeus</name>
    <dbReference type="NCBI Taxonomy" id="2760803"/>
    <lineage>
        <taxon>Bacteria</taxon>
        <taxon>Pseudomonadati</taxon>
        <taxon>Pseudomonadota</taxon>
        <taxon>Alphaproteobacteria</taxon>
        <taxon>Sphingomonadales</taxon>
        <taxon>Erythrobacteraceae</taxon>
        <taxon>Erythrobacter/Porphyrobacter group</taxon>
        <taxon>Erythrobacter</taxon>
    </lineage>
</organism>
<dbReference type="SUPFAM" id="SSF53448">
    <property type="entry name" value="Nucleotide-diphospho-sugar transferases"/>
    <property type="match status" value="1"/>
</dbReference>
<comment type="caution">
    <text evidence="1">The sequence shown here is derived from an EMBL/GenBank/DDBJ whole genome shotgun (WGS) entry which is preliminary data.</text>
</comment>
<dbReference type="PANTHER" id="PTHR36529">
    <property type="entry name" value="SLL1095 PROTEIN"/>
    <property type="match status" value="1"/>
</dbReference>
<dbReference type="Gene3D" id="3.90.550.10">
    <property type="entry name" value="Spore Coat Polysaccharide Biosynthesis Protein SpsA, Chain A"/>
    <property type="match status" value="1"/>
</dbReference>
<dbReference type="Proteomes" id="UP000635384">
    <property type="component" value="Unassembled WGS sequence"/>
</dbReference>
<sequence length="187" mass="20469">MFTRYPAPGCCKTRLIPAVGAEGAAAIHRQLAHQTFQVLAATDAPVTVAFTGAPAADFKEWLGGEARYEQQAEGGLTERLKPFVDRAPVIFFGSDTPDLQPSHVNAAIEGLATHRVVIGPAEDGGYYLIAMREPIHELVEDIPWSTDRVLPETLRKLSELEIEPLLLDTLADCDRPEDLKRWPDLGA</sequence>
<dbReference type="Pfam" id="PF09837">
    <property type="entry name" value="DUF2064"/>
    <property type="match status" value="1"/>
</dbReference>
<gene>
    <name evidence="1" type="ORF">IB285_10760</name>
</gene>
<dbReference type="InterPro" id="IPR018641">
    <property type="entry name" value="Trfase_1_rSAM/seldom-assoc"/>
</dbReference>